<evidence type="ECO:0000313" key="2">
    <source>
        <dbReference type="EMBL" id="TDN81701.1"/>
    </source>
</evidence>
<organism evidence="2 3">
    <name type="scientific">Stakelama pacifica</name>
    <dbReference type="NCBI Taxonomy" id="517720"/>
    <lineage>
        <taxon>Bacteria</taxon>
        <taxon>Pseudomonadati</taxon>
        <taxon>Pseudomonadota</taxon>
        <taxon>Alphaproteobacteria</taxon>
        <taxon>Sphingomonadales</taxon>
        <taxon>Sphingomonadaceae</taxon>
        <taxon>Stakelama</taxon>
    </lineage>
</organism>
<protein>
    <submittedName>
        <fullName evidence="2">Uncharacterized protein</fullName>
    </submittedName>
</protein>
<evidence type="ECO:0000313" key="3">
    <source>
        <dbReference type="Proteomes" id="UP000295493"/>
    </source>
</evidence>
<feature type="transmembrane region" description="Helical" evidence="1">
    <location>
        <begin position="12"/>
        <end position="31"/>
    </location>
</feature>
<proteinExistence type="predicted"/>
<keyword evidence="1" id="KW-1133">Transmembrane helix</keyword>
<evidence type="ECO:0000256" key="1">
    <source>
        <dbReference type="SAM" id="Phobius"/>
    </source>
</evidence>
<dbReference type="Proteomes" id="UP000295493">
    <property type="component" value="Unassembled WGS sequence"/>
</dbReference>
<comment type="caution">
    <text evidence="2">The sequence shown here is derived from an EMBL/GenBank/DDBJ whole genome shotgun (WGS) entry which is preliminary data.</text>
</comment>
<keyword evidence="3" id="KW-1185">Reference proteome</keyword>
<gene>
    <name evidence="2" type="ORF">EV664_107101</name>
</gene>
<keyword evidence="1" id="KW-0472">Membrane</keyword>
<reference evidence="2 3" key="1">
    <citation type="submission" date="2019-03" db="EMBL/GenBank/DDBJ databases">
        <title>Genomic Encyclopedia of Type Strains, Phase IV (KMG-IV): sequencing the most valuable type-strain genomes for metagenomic binning, comparative biology and taxonomic classification.</title>
        <authorList>
            <person name="Goeker M."/>
        </authorList>
    </citation>
    <scope>NUCLEOTIDE SEQUENCE [LARGE SCALE GENOMIC DNA]</scope>
    <source>
        <strain evidence="2 3">DSM 25059</strain>
    </source>
</reference>
<sequence length="40" mass="4253">MAHGKMRARRALDVIIGSGTLGGALFVAYSFGDWCLLLKG</sequence>
<dbReference type="EMBL" id="SNWD01000007">
    <property type="protein sequence ID" value="TDN81701.1"/>
    <property type="molecule type" value="Genomic_DNA"/>
</dbReference>
<dbReference type="AlphaFoldDB" id="A0A4R6FJP8"/>
<name>A0A4R6FJP8_9SPHN</name>
<accession>A0A4R6FJP8</accession>
<keyword evidence="1" id="KW-0812">Transmembrane</keyword>